<keyword evidence="5" id="KW-1185">Reference proteome</keyword>
<evidence type="ECO:0000256" key="4">
    <source>
        <dbReference type="ARBA" id="ARBA00023134"/>
    </source>
</evidence>
<dbReference type="KEGG" id="dci:108252901"/>
<keyword evidence="4" id="KW-0342">GTP-binding</keyword>
<evidence type="ECO:0000256" key="3">
    <source>
        <dbReference type="ARBA" id="ARBA00022741"/>
    </source>
</evidence>
<dbReference type="PANTHER" id="PTHR11588">
    <property type="entry name" value="TUBULIN"/>
    <property type="match status" value="1"/>
</dbReference>
<proteinExistence type="inferred from homology"/>
<dbReference type="GO" id="GO:0007017">
    <property type="term" value="P:microtubule-based process"/>
    <property type="evidence" value="ECO:0007669"/>
    <property type="project" value="InterPro"/>
</dbReference>
<evidence type="ECO:0000313" key="6">
    <source>
        <dbReference type="RefSeq" id="XP_026682405.1"/>
    </source>
</evidence>
<sequence>FQISTSVVEPYNSILTTHSTLNNADCTFIVDNEALYEICSTKLGIERPAYQNLNHLTSQVMSSITASL</sequence>
<protein>
    <submittedName>
        <fullName evidence="6">Tubulin-like protein alpha-4B</fullName>
    </submittedName>
</protein>
<dbReference type="GeneID" id="108252901"/>
<dbReference type="Gene3D" id="3.40.50.1440">
    <property type="entry name" value="Tubulin/FtsZ, GTPase domain"/>
    <property type="match status" value="1"/>
</dbReference>
<comment type="similarity">
    <text evidence="1">Belongs to the tubulin family.</text>
</comment>
<feature type="non-terminal residue" evidence="6">
    <location>
        <position position="1"/>
    </location>
</feature>
<organism evidence="5 6">
    <name type="scientific">Diaphorina citri</name>
    <name type="common">Asian citrus psyllid</name>
    <dbReference type="NCBI Taxonomy" id="121845"/>
    <lineage>
        <taxon>Eukaryota</taxon>
        <taxon>Metazoa</taxon>
        <taxon>Ecdysozoa</taxon>
        <taxon>Arthropoda</taxon>
        <taxon>Hexapoda</taxon>
        <taxon>Insecta</taxon>
        <taxon>Pterygota</taxon>
        <taxon>Neoptera</taxon>
        <taxon>Paraneoptera</taxon>
        <taxon>Hemiptera</taxon>
        <taxon>Sternorrhyncha</taxon>
        <taxon>Psylloidea</taxon>
        <taxon>Psyllidae</taxon>
        <taxon>Diaphorininae</taxon>
        <taxon>Diaphorina</taxon>
    </lineage>
</organism>
<dbReference type="RefSeq" id="XP_026682405.1">
    <property type="nucleotide sequence ID" value="XM_026826604.1"/>
</dbReference>
<evidence type="ECO:0000256" key="1">
    <source>
        <dbReference type="ARBA" id="ARBA00009636"/>
    </source>
</evidence>
<keyword evidence="3" id="KW-0547">Nucleotide-binding</keyword>
<dbReference type="PRINTS" id="PR01161">
    <property type="entry name" value="TUBULIN"/>
</dbReference>
<dbReference type="STRING" id="121845.A0A3Q0J6S0"/>
<reference evidence="6" key="1">
    <citation type="submission" date="2025-08" db="UniProtKB">
        <authorList>
            <consortium name="RefSeq"/>
        </authorList>
    </citation>
    <scope>IDENTIFICATION</scope>
</reference>
<dbReference type="GO" id="GO:0005525">
    <property type="term" value="F:GTP binding"/>
    <property type="evidence" value="ECO:0007669"/>
    <property type="project" value="UniProtKB-KW"/>
</dbReference>
<gene>
    <name evidence="6" type="primary">LOC108252901</name>
</gene>
<evidence type="ECO:0000256" key="2">
    <source>
        <dbReference type="ARBA" id="ARBA00022701"/>
    </source>
</evidence>
<dbReference type="AlphaFoldDB" id="A0A3Q0J6S0"/>
<dbReference type="InterPro" id="IPR036525">
    <property type="entry name" value="Tubulin/FtsZ_GTPase_sf"/>
</dbReference>
<dbReference type="InterPro" id="IPR000217">
    <property type="entry name" value="Tubulin"/>
</dbReference>
<name>A0A3Q0J6S0_DIACI</name>
<dbReference type="PaxDb" id="121845-A0A3Q0J6S0"/>
<dbReference type="GO" id="GO:0005874">
    <property type="term" value="C:microtubule"/>
    <property type="evidence" value="ECO:0007669"/>
    <property type="project" value="UniProtKB-KW"/>
</dbReference>
<accession>A0A3Q0J6S0</accession>
<dbReference type="Proteomes" id="UP000079169">
    <property type="component" value="Unplaced"/>
</dbReference>
<keyword evidence="2" id="KW-0493">Microtubule</keyword>
<dbReference type="SUPFAM" id="SSF52490">
    <property type="entry name" value="Tubulin nucleotide-binding domain-like"/>
    <property type="match status" value="1"/>
</dbReference>
<evidence type="ECO:0000313" key="5">
    <source>
        <dbReference type="Proteomes" id="UP000079169"/>
    </source>
</evidence>